<evidence type="ECO:0008006" key="4">
    <source>
        <dbReference type="Google" id="ProtNLM"/>
    </source>
</evidence>
<accession>A0A1G2SFW1</accession>
<protein>
    <recommendedName>
        <fullName evidence="4">Glycine zipper domain-containing protein</fullName>
    </recommendedName>
</protein>
<reference evidence="2 3" key="1">
    <citation type="journal article" date="2016" name="Nat. Commun.">
        <title>Thousands of microbial genomes shed light on interconnected biogeochemical processes in an aquifer system.</title>
        <authorList>
            <person name="Anantharaman K."/>
            <person name="Brown C.T."/>
            <person name="Hug L.A."/>
            <person name="Sharon I."/>
            <person name="Castelle C.J."/>
            <person name="Probst A.J."/>
            <person name="Thomas B.C."/>
            <person name="Singh A."/>
            <person name="Wilkins M.J."/>
            <person name="Karaoz U."/>
            <person name="Brodie E.L."/>
            <person name="Williams K.H."/>
            <person name="Hubbard S.S."/>
            <person name="Banfield J.F."/>
        </authorList>
    </citation>
    <scope>NUCLEOTIDE SEQUENCE [LARGE SCALE GENOMIC DNA]</scope>
</reference>
<feature type="region of interest" description="Disordered" evidence="1">
    <location>
        <begin position="126"/>
        <end position="145"/>
    </location>
</feature>
<dbReference type="EMBL" id="MHUW01000011">
    <property type="protein sequence ID" value="OHA83906.1"/>
    <property type="molecule type" value="Genomic_DNA"/>
</dbReference>
<organism evidence="2 3">
    <name type="scientific">Candidatus Yonathbacteria bacterium RIFCSPLOWO2_01_FULL_47_33b</name>
    <dbReference type="NCBI Taxonomy" id="1802727"/>
    <lineage>
        <taxon>Bacteria</taxon>
        <taxon>Candidatus Yonathiibacteriota</taxon>
    </lineage>
</organism>
<evidence type="ECO:0000313" key="3">
    <source>
        <dbReference type="Proteomes" id="UP000177987"/>
    </source>
</evidence>
<dbReference type="Proteomes" id="UP000177987">
    <property type="component" value="Unassembled WGS sequence"/>
</dbReference>
<feature type="compositionally biased region" description="Polar residues" evidence="1">
    <location>
        <begin position="135"/>
        <end position="145"/>
    </location>
</feature>
<proteinExistence type="predicted"/>
<gene>
    <name evidence="2" type="ORF">A2937_01805</name>
</gene>
<sequence>MPPKSVETTKEVVRVEPKPKEPDVYYPAVSVAEEESSLPTARHALGCAGVGALGGLAVEGNGRGAARGAIVALVGDVVGTMVGGSTGGTVGCGVATGGYVISRYRNRHDGNSSSPSVAPPPIVNTFPPVTGTGPGVNTLQPTSGW</sequence>
<evidence type="ECO:0000256" key="1">
    <source>
        <dbReference type="SAM" id="MobiDB-lite"/>
    </source>
</evidence>
<name>A0A1G2SFW1_9BACT</name>
<evidence type="ECO:0000313" key="2">
    <source>
        <dbReference type="EMBL" id="OHA83906.1"/>
    </source>
</evidence>
<dbReference type="AlphaFoldDB" id="A0A1G2SFW1"/>
<comment type="caution">
    <text evidence="2">The sequence shown here is derived from an EMBL/GenBank/DDBJ whole genome shotgun (WGS) entry which is preliminary data.</text>
</comment>